<accession>A0A0V8GKI7</accession>
<dbReference type="Gene3D" id="3.40.50.2300">
    <property type="match status" value="1"/>
</dbReference>
<dbReference type="Pfam" id="PF02302">
    <property type="entry name" value="PTS_IIB"/>
    <property type="match status" value="1"/>
</dbReference>
<dbReference type="RefSeq" id="WP_058264853.1">
    <property type="nucleotide sequence ID" value="NZ_FMYN01000001.1"/>
</dbReference>
<organism evidence="3 4">
    <name type="scientific">Exiguobacterium indicum</name>
    <dbReference type="NCBI Taxonomy" id="296995"/>
    <lineage>
        <taxon>Bacteria</taxon>
        <taxon>Bacillati</taxon>
        <taxon>Bacillota</taxon>
        <taxon>Bacilli</taxon>
        <taxon>Bacillales</taxon>
        <taxon>Bacillales Family XII. Incertae Sedis</taxon>
        <taxon>Exiguobacterium</taxon>
    </lineage>
</organism>
<dbReference type="Proteomes" id="UP000053797">
    <property type="component" value="Unassembled WGS sequence"/>
</dbReference>
<dbReference type="GO" id="GO:0008982">
    <property type="term" value="F:protein-N(PI)-phosphohistidine-sugar phosphotransferase activity"/>
    <property type="evidence" value="ECO:0007669"/>
    <property type="project" value="InterPro"/>
</dbReference>
<sequence length="97" mass="11049">MNSEIIYFVCESGMASSIMGATILRKRLLECGITTDVKTSRIAELPDQAAFIVGETQLVHRHVWKTHCSVHPVDRILDPTAYDVILESWQKRVRLHD</sequence>
<gene>
    <name evidence="3" type="ORF">AS033_05255</name>
</gene>
<dbReference type="AlphaFoldDB" id="A0A0V8GKI7"/>
<dbReference type="InterPro" id="IPR036095">
    <property type="entry name" value="PTS_EIIB-like_sf"/>
</dbReference>
<reference evidence="3 4" key="1">
    <citation type="journal article" date="2015" name="Int. J. Syst. Evol. Microbiol.">
        <title>Exiguobacterium enclense sp. nov., isolated from sediment.</title>
        <authorList>
            <person name="Dastager S.G."/>
            <person name="Mawlankar R."/>
            <person name="Sonalkar V.V."/>
            <person name="Thorat M.N."/>
            <person name="Mual P."/>
            <person name="Verma A."/>
            <person name="Krishnamurthi S."/>
            <person name="Tang S.K."/>
            <person name="Li W.J."/>
        </authorList>
    </citation>
    <scope>NUCLEOTIDE SEQUENCE [LARGE SCALE GENOMIC DNA]</scope>
    <source>
        <strain evidence="3 4">NIO-1109</strain>
    </source>
</reference>
<comment type="caution">
    <text evidence="3">The sequence shown here is derived from an EMBL/GenBank/DDBJ whole genome shotgun (WGS) entry which is preliminary data.</text>
</comment>
<dbReference type="EMBL" id="LNQL01000001">
    <property type="protein sequence ID" value="KSU50789.1"/>
    <property type="molecule type" value="Genomic_DNA"/>
</dbReference>
<dbReference type="OrthoDB" id="2353641at2"/>
<evidence type="ECO:0000313" key="3">
    <source>
        <dbReference type="EMBL" id="KSU50789.1"/>
    </source>
</evidence>
<feature type="domain" description="Phosphotransferase system EIIB component type 2/3" evidence="2">
    <location>
        <begin position="6"/>
        <end position="78"/>
    </location>
</feature>
<evidence type="ECO:0000256" key="1">
    <source>
        <dbReference type="ARBA" id="ARBA00022679"/>
    </source>
</evidence>
<dbReference type="GO" id="GO:0009401">
    <property type="term" value="P:phosphoenolpyruvate-dependent sugar phosphotransferase system"/>
    <property type="evidence" value="ECO:0007669"/>
    <property type="project" value="InterPro"/>
</dbReference>
<keyword evidence="1" id="KW-0808">Transferase</keyword>
<name>A0A0V8GKI7_9BACL</name>
<evidence type="ECO:0000259" key="2">
    <source>
        <dbReference type="Pfam" id="PF02302"/>
    </source>
</evidence>
<proteinExistence type="predicted"/>
<protein>
    <recommendedName>
        <fullName evidence="2">Phosphotransferase system EIIB component type 2/3 domain-containing protein</fullName>
    </recommendedName>
</protein>
<dbReference type="SUPFAM" id="SSF52794">
    <property type="entry name" value="PTS system IIB component-like"/>
    <property type="match status" value="1"/>
</dbReference>
<evidence type="ECO:0000313" key="4">
    <source>
        <dbReference type="Proteomes" id="UP000053797"/>
    </source>
</evidence>
<dbReference type="InterPro" id="IPR003501">
    <property type="entry name" value="PTS_EIIB_2/3"/>
</dbReference>